<sequence length="385" mass="45436">MRNFDAVSMLKMNVIDFQKERYTNAPDERLSSYSEDCIMRKSKRRHNVADKKRESPKVSIPEIPPATLYKYMTEARIEVISNRKIRFTQPHLLNDPFEVKPVFRDLFSKSDFEDVVKAGLEKIIRETGVLDLDNPRDEKKYHEAMRAIENKIRGGDDALFTMMNDASPRLEESFRRQTEKKIAILSLTEDRNNLLMWSHYANQHFGFVVGFRSDHRFINCTISDSDEMRRPRRVIYRNDRPRITNRALSMEPDLLFDTLYLTKSIEWSYEKEWRVVMPSEDRVDVKPQKGGDVLLYDAPHDAISEIVIGARASKEFCVKLAYMMRDTPSLHHVRLYKAATSYERYGLDFFEVRYSLSPEAMNYDLFSPRRKNPIRQAAQRYSHVF</sequence>
<accession>A0A4D8QAA5</accession>
<keyword evidence="1" id="KW-0614">Plasmid</keyword>
<proteinExistence type="predicted"/>
<evidence type="ECO:0000313" key="2">
    <source>
        <dbReference type="Proteomes" id="UP000298596"/>
    </source>
</evidence>
<evidence type="ECO:0000313" key="1">
    <source>
        <dbReference type="EMBL" id="QCO04159.1"/>
    </source>
</evidence>
<protein>
    <submittedName>
        <fullName evidence="1">DUF2971 domain-containing protein</fullName>
    </submittedName>
</protein>
<dbReference type="InterPro" id="IPR021352">
    <property type="entry name" value="DUF2971"/>
</dbReference>
<reference evidence="1 2" key="1">
    <citation type="submission" date="2018-09" db="EMBL/GenBank/DDBJ databases">
        <title>Whole genome based analysis of evolution and adaptive divergence in Indian and Brazilian strains of Azospirillum brasilense.</title>
        <authorList>
            <person name="Singh C."/>
            <person name="Tripathi A.K."/>
        </authorList>
    </citation>
    <scope>NUCLEOTIDE SEQUENCE [LARGE SCALE GENOMIC DNA]</scope>
    <source>
        <strain evidence="1 2">MTCC4036</strain>
        <plasmid evidence="1 2">p1</plasmid>
    </source>
</reference>
<organism evidence="1 2">
    <name type="scientific">Azospirillum brasilense</name>
    <dbReference type="NCBI Taxonomy" id="192"/>
    <lineage>
        <taxon>Bacteria</taxon>
        <taxon>Pseudomonadati</taxon>
        <taxon>Pseudomonadota</taxon>
        <taxon>Alphaproteobacteria</taxon>
        <taxon>Rhodospirillales</taxon>
        <taxon>Azospirillaceae</taxon>
        <taxon>Azospirillum</taxon>
    </lineage>
</organism>
<dbReference type="Proteomes" id="UP000298596">
    <property type="component" value="Plasmid p1"/>
</dbReference>
<gene>
    <name evidence="1" type="ORF">D3867_19560</name>
</gene>
<geneLocation type="plasmid" evidence="1">
    <name>p1</name>
</geneLocation>
<dbReference type="Pfam" id="PF11185">
    <property type="entry name" value="DUF2971"/>
    <property type="match status" value="1"/>
</dbReference>
<dbReference type="EMBL" id="CP032331">
    <property type="protein sequence ID" value="QCO04159.1"/>
    <property type="molecule type" value="Genomic_DNA"/>
</dbReference>
<name>A0A4D8QAA5_AZOBR</name>
<dbReference type="AlphaFoldDB" id="A0A4D8QAA5"/>